<accession>A0A1S2VD12</accession>
<feature type="signal peptide" evidence="2">
    <location>
        <begin position="1"/>
        <end position="23"/>
    </location>
</feature>
<evidence type="ECO:0000256" key="1">
    <source>
        <dbReference type="SAM" id="MobiDB-lite"/>
    </source>
</evidence>
<dbReference type="Proteomes" id="UP000181790">
    <property type="component" value="Unassembled WGS sequence"/>
</dbReference>
<gene>
    <name evidence="3" type="ORF">BLX24_28030</name>
</gene>
<sequence>MYKTFFIMRLICLLLAVTGSALAQEKVQEESLPAPAMPNAMPTARPMAGFYRNPKNPKNVIRSTVDNMPVKTPDSSQTYSILSAPALPKSRKQPLPKSSPVIPAIPK</sequence>
<comment type="caution">
    <text evidence="3">The sequence shown here is derived from an EMBL/GenBank/DDBJ whole genome shotgun (WGS) entry which is preliminary data.</text>
</comment>
<dbReference type="EMBL" id="MORL01000034">
    <property type="protein sequence ID" value="OIN55818.1"/>
    <property type="molecule type" value="Genomic_DNA"/>
</dbReference>
<keyword evidence="2" id="KW-0732">Signal</keyword>
<evidence type="ECO:0000313" key="3">
    <source>
        <dbReference type="EMBL" id="OIN55818.1"/>
    </source>
</evidence>
<feature type="chain" id="PRO_5010349580" evidence="2">
    <location>
        <begin position="24"/>
        <end position="107"/>
    </location>
</feature>
<feature type="region of interest" description="Disordered" evidence="1">
    <location>
        <begin position="28"/>
        <end position="58"/>
    </location>
</feature>
<organism evidence="3 4">
    <name type="scientific">Arsenicibacter rosenii</name>
    <dbReference type="NCBI Taxonomy" id="1750698"/>
    <lineage>
        <taxon>Bacteria</taxon>
        <taxon>Pseudomonadati</taxon>
        <taxon>Bacteroidota</taxon>
        <taxon>Cytophagia</taxon>
        <taxon>Cytophagales</taxon>
        <taxon>Spirosomataceae</taxon>
        <taxon>Arsenicibacter</taxon>
    </lineage>
</organism>
<dbReference type="AlphaFoldDB" id="A0A1S2VD12"/>
<evidence type="ECO:0000313" key="4">
    <source>
        <dbReference type="Proteomes" id="UP000181790"/>
    </source>
</evidence>
<proteinExistence type="predicted"/>
<feature type="region of interest" description="Disordered" evidence="1">
    <location>
        <begin position="83"/>
        <end position="107"/>
    </location>
</feature>
<keyword evidence="4" id="KW-1185">Reference proteome</keyword>
<protein>
    <submittedName>
        <fullName evidence="3">Uncharacterized protein</fullName>
    </submittedName>
</protein>
<evidence type="ECO:0000256" key="2">
    <source>
        <dbReference type="SAM" id="SignalP"/>
    </source>
</evidence>
<feature type="compositionally biased region" description="Low complexity" evidence="1">
    <location>
        <begin position="33"/>
        <end position="48"/>
    </location>
</feature>
<reference evidence="3 4" key="1">
    <citation type="submission" date="2016-10" db="EMBL/GenBank/DDBJ databases">
        <title>Arsenicibacter rosenii gen. nov., sp. nov., an efficient arsenic-methylating bacterium isolated from an arsenic-contaminated paddy soil.</title>
        <authorList>
            <person name="Huang K."/>
        </authorList>
    </citation>
    <scope>NUCLEOTIDE SEQUENCE [LARGE SCALE GENOMIC DNA]</scope>
    <source>
        <strain evidence="3 4">SM-1</strain>
    </source>
</reference>
<name>A0A1S2VD12_9BACT</name>